<feature type="compositionally biased region" description="Basic residues" evidence="1">
    <location>
        <begin position="16"/>
        <end position="26"/>
    </location>
</feature>
<reference evidence="2" key="2">
    <citation type="submission" date="2013-05" db="EMBL/GenBank/DDBJ databases">
        <authorList>
            <person name="Carter J.-M."/>
            <person name="Baker S.C."/>
            <person name="Pink R."/>
            <person name="Carter D.R.F."/>
            <person name="Collins A."/>
            <person name="Tomlin J."/>
            <person name="Gibbs M."/>
            <person name="Breuker C.J."/>
        </authorList>
    </citation>
    <scope>NUCLEOTIDE SEQUENCE</scope>
    <source>
        <tissue evidence="2">Ovary</tissue>
    </source>
</reference>
<organism evidence="2">
    <name type="scientific">Pararge aegeria</name>
    <name type="common">speckled wood butterfly</name>
    <dbReference type="NCBI Taxonomy" id="116150"/>
    <lineage>
        <taxon>Eukaryota</taxon>
        <taxon>Metazoa</taxon>
        <taxon>Ecdysozoa</taxon>
        <taxon>Arthropoda</taxon>
        <taxon>Hexapoda</taxon>
        <taxon>Insecta</taxon>
        <taxon>Pterygota</taxon>
        <taxon>Neoptera</taxon>
        <taxon>Endopterygota</taxon>
        <taxon>Lepidoptera</taxon>
        <taxon>Glossata</taxon>
        <taxon>Ditrysia</taxon>
        <taxon>Papilionoidea</taxon>
        <taxon>Nymphalidae</taxon>
        <taxon>Satyrinae</taxon>
        <taxon>Satyrini</taxon>
        <taxon>Parargina</taxon>
        <taxon>Pararge</taxon>
    </lineage>
</organism>
<name>S4PZX7_9NEOP</name>
<protein>
    <submittedName>
        <fullName evidence="2">Uncharacterized protein</fullName>
    </submittedName>
</protein>
<evidence type="ECO:0000256" key="1">
    <source>
        <dbReference type="SAM" id="MobiDB-lite"/>
    </source>
</evidence>
<feature type="region of interest" description="Disordered" evidence="1">
    <location>
        <begin position="1"/>
        <end position="26"/>
    </location>
</feature>
<dbReference type="EMBL" id="GAIX01000768">
    <property type="protein sequence ID" value="JAA91792.1"/>
    <property type="molecule type" value="Transcribed_RNA"/>
</dbReference>
<accession>S4PZX7</accession>
<feature type="non-terminal residue" evidence="2">
    <location>
        <position position="99"/>
    </location>
</feature>
<sequence>MSGLYRVTVTRTPAPPRHRDKRNRARQSRAYSLTFMTIHRIFISQLLSKALYHHRHTFKSSRGRADARCFTLRSTTTGVDTDRLIYYHNNIYFNLLSMQ</sequence>
<evidence type="ECO:0000313" key="2">
    <source>
        <dbReference type="EMBL" id="JAA91792.1"/>
    </source>
</evidence>
<dbReference type="AlphaFoldDB" id="S4PZX7"/>
<proteinExistence type="predicted"/>
<reference evidence="2" key="1">
    <citation type="journal article" date="2013" name="BMC Genomics">
        <title>Unscrambling butterfly oogenesis.</title>
        <authorList>
            <person name="Carter J.M."/>
            <person name="Baker S.C."/>
            <person name="Pink R."/>
            <person name="Carter D.R."/>
            <person name="Collins A."/>
            <person name="Tomlin J."/>
            <person name="Gibbs M."/>
            <person name="Breuker C.J."/>
        </authorList>
    </citation>
    <scope>NUCLEOTIDE SEQUENCE</scope>
    <source>
        <tissue evidence="2">Ovary</tissue>
    </source>
</reference>